<accession>A0ABD1M6B4</accession>
<dbReference type="EMBL" id="JBGMDY010000006">
    <property type="protein sequence ID" value="KAL2331318.1"/>
    <property type="molecule type" value="Genomic_DNA"/>
</dbReference>
<reference evidence="2 3" key="1">
    <citation type="submission" date="2024-08" db="EMBL/GenBank/DDBJ databases">
        <title>Insights into the chromosomal genome structure of Flemingia macrophylla.</title>
        <authorList>
            <person name="Ding Y."/>
            <person name="Zhao Y."/>
            <person name="Bi W."/>
            <person name="Wu M."/>
            <person name="Zhao G."/>
            <person name="Gong Y."/>
            <person name="Li W."/>
            <person name="Zhang P."/>
        </authorList>
    </citation>
    <scope>NUCLEOTIDE SEQUENCE [LARGE SCALE GENOMIC DNA]</scope>
    <source>
        <strain evidence="2">DYQJB</strain>
        <tissue evidence="2">Leaf</tissue>
    </source>
</reference>
<evidence type="ECO:0000256" key="1">
    <source>
        <dbReference type="SAM" id="Coils"/>
    </source>
</evidence>
<evidence type="ECO:0000313" key="2">
    <source>
        <dbReference type="EMBL" id="KAL2331318.1"/>
    </source>
</evidence>
<dbReference type="Proteomes" id="UP001603857">
    <property type="component" value="Unassembled WGS sequence"/>
</dbReference>
<name>A0ABD1M6B4_9FABA</name>
<dbReference type="PANTHER" id="PTHR33144:SF45">
    <property type="entry name" value="TRANSPOSASE TNP1_EN_SPM-LIKE DOMAIN-CONTAINING PROTEIN"/>
    <property type="match status" value="1"/>
</dbReference>
<sequence>MSSSIDEQGHISQTHLRVQDVFAMTDSPTKILTQWNKNNQPVGDSSSLLAGFLGQVASNFGNFPVLCESWTQVPEQYKNNVYVNTIQTNFVVNDVEHKKYILGSLGKKWKDKRCRLFDKFHNWEQSVEENIQNHPPHIPQDHWAIFVRYRRSAKTMEIANKNAANRAKLVIPHSLDSKTLARKRNELEVMHGWEFSRAEMYQVSHKKPDGSFVNEEARELHEKLQDELQNCSENESFFRVCGKEHPGYVRGMGLIGVSPSQVIGSSSRATSSTTSFESNERIEQMQAEINSLKAQVAEVDVLKQQIAFLMQRANRDQGKIFAATHVLATSVQQLNHKRTLGAIVVIAENAGGAWSPIGAVTTTMLWIHGQIYALQTMKQLARNRHRDSLRNVRSSPIVVEAE</sequence>
<keyword evidence="3" id="KW-1185">Reference proteome</keyword>
<comment type="caution">
    <text evidence="2">The sequence shown here is derived from an EMBL/GenBank/DDBJ whole genome shotgun (WGS) entry which is preliminary data.</text>
</comment>
<dbReference type="Pfam" id="PF03004">
    <property type="entry name" value="Transposase_24"/>
    <property type="match status" value="1"/>
</dbReference>
<evidence type="ECO:0000313" key="3">
    <source>
        <dbReference type="Proteomes" id="UP001603857"/>
    </source>
</evidence>
<keyword evidence="1" id="KW-0175">Coiled coil</keyword>
<protein>
    <submittedName>
        <fullName evidence="2">Uncharacterized protein</fullName>
    </submittedName>
</protein>
<dbReference type="PANTHER" id="PTHR33144">
    <property type="entry name" value="OS10G0409366 PROTEIN-RELATED"/>
    <property type="match status" value="1"/>
</dbReference>
<organism evidence="2 3">
    <name type="scientific">Flemingia macrophylla</name>
    <dbReference type="NCBI Taxonomy" id="520843"/>
    <lineage>
        <taxon>Eukaryota</taxon>
        <taxon>Viridiplantae</taxon>
        <taxon>Streptophyta</taxon>
        <taxon>Embryophyta</taxon>
        <taxon>Tracheophyta</taxon>
        <taxon>Spermatophyta</taxon>
        <taxon>Magnoliopsida</taxon>
        <taxon>eudicotyledons</taxon>
        <taxon>Gunneridae</taxon>
        <taxon>Pentapetalae</taxon>
        <taxon>rosids</taxon>
        <taxon>fabids</taxon>
        <taxon>Fabales</taxon>
        <taxon>Fabaceae</taxon>
        <taxon>Papilionoideae</taxon>
        <taxon>50 kb inversion clade</taxon>
        <taxon>NPAAA clade</taxon>
        <taxon>indigoferoid/millettioid clade</taxon>
        <taxon>Phaseoleae</taxon>
        <taxon>Flemingia</taxon>
    </lineage>
</organism>
<feature type="coiled-coil region" evidence="1">
    <location>
        <begin position="275"/>
        <end position="312"/>
    </location>
</feature>
<proteinExistence type="predicted"/>
<dbReference type="AlphaFoldDB" id="A0ABD1M6B4"/>
<dbReference type="InterPro" id="IPR004252">
    <property type="entry name" value="Probable_transposase_24"/>
</dbReference>
<gene>
    <name evidence="2" type="ORF">Fmac_018899</name>
</gene>